<evidence type="ECO:0000313" key="2">
    <source>
        <dbReference type="Proteomes" id="UP000006235"/>
    </source>
</evidence>
<name>F9QC58_9PAST</name>
<evidence type="ECO:0000313" key="1">
    <source>
        <dbReference type="EMBL" id="EGV04875.1"/>
    </source>
</evidence>
<dbReference type="Proteomes" id="UP000006235">
    <property type="component" value="Unassembled WGS sequence"/>
</dbReference>
<protein>
    <recommendedName>
        <fullName evidence="3">YbaK/proline--tRNA ligase associated domain protein</fullName>
    </recommendedName>
</protein>
<dbReference type="AlphaFoldDB" id="F9QC58"/>
<dbReference type="GO" id="GO:0002161">
    <property type="term" value="F:aminoacyl-tRNA deacylase activity"/>
    <property type="evidence" value="ECO:0007669"/>
    <property type="project" value="InterPro"/>
</dbReference>
<dbReference type="EMBL" id="AFUV01000025">
    <property type="protein sequence ID" value="EGV04875.1"/>
    <property type="molecule type" value="Genomic_DNA"/>
</dbReference>
<gene>
    <name evidence="1" type="ORF">HMPREF9952_1066</name>
</gene>
<organism evidence="1 2">
    <name type="scientific">Haemophilus pittmaniae HK 85</name>
    <dbReference type="NCBI Taxonomy" id="1035188"/>
    <lineage>
        <taxon>Bacteria</taxon>
        <taxon>Pseudomonadati</taxon>
        <taxon>Pseudomonadota</taxon>
        <taxon>Gammaproteobacteria</taxon>
        <taxon>Pasteurellales</taxon>
        <taxon>Pasteurellaceae</taxon>
        <taxon>Haemophilus</taxon>
    </lineage>
</organism>
<accession>F9QC58</accession>
<evidence type="ECO:0008006" key="3">
    <source>
        <dbReference type="Google" id="ProtNLM"/>
    </source>
</evidence>
<dbReference type="Gene3D" id="3.90.960.10">
    <property type="entry name" value="YbaK/aminoacyl-tRNA synthetase-associated domain"/>
    <property type="match status" value="1"/>
</dbReference>
<reference evidence="1 2" key="1">
    <citation type="submission" date="2011-07" db="EMBL/GenBank/DDBJ databases">
        <authorList>
            <person name="Harkins D.M."/>
            <person name="Madupu R."/>
            <person name="Durkin A.S."/>
            <person name="Torralba M."/>
            <person name="Methe B."/>
            <person name="Sutton G.G."/>
            <person name="Nelson K.E."/>
        </authorList>
    </citation>
    <scope>NUCLEOTIDE SEQUENCE [LARGE SCALE GENOMIC DNA]</scope>
    <source>
        <strain evidence="1 2">HK 85</strain>
    </source>
</reference>
<dbReference type="SUPFAM" id="SSF55826">
    <property type="entry name" value="YbaK/ProRS associated domain"/>
    <property type="match status" value="1"/>
</dbReference>
<sequence length="46" mass="5020">MKTVIHSEALEFQTIYVSGGKRGLSVELAPQDLATVLNAEFIDIVD</sequence>
<proteinExistence type="predicted"/>
<dbReference type="STRING" id="1035188.HMPREF9952_1066"/>
<dbReference type="InterPro" id="IPR036754">
    <property type="entry name" value="YbaK/aa-tRNA-synt-asso_dom_sf"/>
</dbReference>
<comment type="caution">
    <text evidence="1">The sequence shown here is derived from an EMBL/GenBank/DDBJ whole genome shotgun (WGS) entry which is preliminary data.</text>
</comment>